<feature type="region of interest" description="Disordered" evidence="1">
    <location>
        <begin position="33"/>
        <end position="53"/>
    </location>
</feature>
<evidence type="ECO:0000313" key="4">
    <source>
        <dbReference type="Proteomes" id="UP000549797"/>
    </source>
</evidence>
<protein>
    <submittedName>
        <fullName evidence="3">Uncharacterized protein</fullName>
    </submittedName>
</protein>
<sequence>MAEAGIAAFGAVVGVAISLAIVCFVLRRKGHAEGTHNDDYDKVTGDDAHVHVD</sequence>
<organism evidence="3 4">
    <name type="scientific">Marine Group I thaumarchaeote</name>
    <dbReference type="NCBI Taxonomy" id="2511932"/>
    <lineage>
        <taxon>Archaea</taxon>
        <taxon>Nitrososphaerota</taxon>
        <taxon>Marine Group I</taxon>
    </lineage>
</organism>
<keyword evidence="2" id="KW-1133">Transmembrane helix</keyword>
<reference evidence="3 4" key="1">
    <citation type="journal article" date="2019" name="Environ. Microbiol.">
        <title>Genomics insights into ecotype formation of ammonia-oxidizing archaea in the deep ocean.</title>
        <authorList>
            <person name="Wang Y."/>
            <person name="Huang J.M."/>
            <person name="Cui G.J."/>
            <person name="Nunoura T."/>
            <person name="Takaki Y."/>
            <person name="Li W.L."/>
            <person name="Li J."/>
            <person name="Gao Z.M."/>
            <person name="Takai K."/>
            <person name="Zhang A.Q."/>
            <person name="Stepanauskas R."/>
        </authorList>
    </citation>
    <scope>NUCLEOTIDE SEQUENCE [LARGE SCALE GENOMIC DNA]</scope>
    <source>
        <strain evidence="3 4">D1a</strain>
    </source>
</reference>
<feature type="transmembrane region" description="Helical" evidence="2">
    <location>
        <begin position="6"/>
        <end position="26"/>
    </location>
</feature>
<comment type="caution">
    <text evidence="3">The sequence shown here is derived from an EMBL/GenBank/DDBJ whole genome shotgun (WGS) entry which is preliminary data.</text>
</comment>
<evidence type="ECO:0000256" key="1">
    <source>
        <dbReference type="SAM" id="MobiDB-lite"/>
    </source>
</evidence>
<evidence type="ECO:0000313" key="3">
    <source>
        <dbReference type="EMBL" id="NWK09504.1"/>
    </source>
</evidence>
<name>A0A7K4P2H2_9ARCH</name>
<dbReference type="EMBL" id="JACATJ010000012">
    <property type="protein sequence ID" value="NWK09504.1"/>
    <property type="molecule type" value="Genomic_DNA"/>
</dbReference>
<evidence type="ECO:0000256" key="2">
    <source>
        <dbReference type="SAM" id="Phobius"/>
    </source>
</evidence>
<proteinExistence type="predicted"/>
<dbReference type="Proteomes" id="UP000549797">
    <property type="component" value="Unassembled WGS sequence"/>
</dbReference>
<gene>
    <name evidence="3" type="ORF">HX852_06995</name>
</gene>
<accession>A0A7K4P2H2</accession>
<dbReference type="AlphaFoldDB" id="A0A7K4P2H2"/>
<keyword evidence="2" id="KW-0812">Transmembrane</keyword>
<keyword evidence="2" id="KW-0472">Membrane</keyword>